<keyword evidence="7 8" id="KW-0472">Membrane</keyword>
<dbReference type="KEGG" id="cqi:110714121"/>
<dbReference type="AlphaFoldDB" id="A0A803KZN0"/>
<keyword evidence="4" id="KW-0732">Signal</keyword>
<evidence type="ECO:0000256" key="8">
    <source>
        <dbReference type="SAM" id="Phobius"/>
    </source>
</evidence>
<evidence type="ECO:0000256" key="2">
    <source>
        <dbReference type="ARBA" id="ARBA00022448"/>
    </source>
</evidence>
<proteinExistence type="predicted"/>
<reference evidence="11" key="1">
    <citation type="journal article" date="2017" name="Nature">
        <title>The genome of Chenopodium quinoa.</title>
        <authorList>
            <person name="Jarvis D.E."/>
            <person name="Ho Y.S."/>
            <person name="Lightfoot D.J."/>
            <person name="Schmoeckel S.M."/>
            <person name="Li B."/>
            <person name="Borm T.J.A."/>
            <person name="Ohyanagi H."/>
            <person name="Mineta K."/>
            <person name="Michell C.T."/>
            <person name="Saber N."/>
            <person name="Kharbatia N.M."/>
            <person name="Rupper R.R."/>
            <person name="Sharp A.R."/>
            <person name="Dally N."/>
            <person name="Boughton B.A."/>
            <person name="Woo Y.H."/>
            <person name="Gao G."/>
            <person name="Schijlen E.G.W.M."/>
            <person name="Guo X."/>
            <person name="Momin A.A."/>
            <person name="Negrao S."/>
            <person name="Al-Babili S."/>
            <person name="Gehring C."/>
            <person name="Roessner U."/>
            <person name="Jung C."/>
            <person name="Murphy K."/>
            <person name="Arold S.T."/>
            <person name="Gojobori T."/>
            <person name="van der Linden C.G."/>
            <person name="van Loo E.N."/>
            <person name="Jellen E.N."/>
            <person name="Maughan P.J."/>
            <person name="Tester M."/>
        </authorList>
    </citation>
    <scope>NUCLEOTIDE SEQUENCE [LARGE SCALE GENOMIC DNA]</scope>
    <source>
        <strain evidence="11">cv. PI 614886</strain>
    </source>
</reference>
<dbReference type="GeneID" id="110714121"/>
<dbReference type="Gramene" id="AUR62004490-RA">
    <property type="protein sequence ID" value="AUR62004490-RA:cds"/>
    <property type="gene ID" value="AUR62004490"/>
</dbReference>
<evidence type="ECO:0000313" key="12">
    <source>
        <dbReference type="Proteomes" id="UP000596660"/>
    </source>
</evidence>
<evidence type="ECO:0000256" key="1">
    <source>
        <dbReference type="ARBA" id="ARBA00004370"/>
    </source>
</evidence>
<dbReference type="EnsemblPlants" id="AUR62004490-RA">
    <property type="protein sequence ID" value="AUR62004490-RA:cds"/>
    <property type="gene ID" value="AUR62004490"/>
</dbReference>
<evidence type="ECO:0008006" key="13">
    <source>
        <dbReference type="Google" id="ProtNLM"/>
    </source>
</evidence>
<dbReference type="SMART" id="SM00664">
    <property type="entry name" value="DoH"/>
    <property type="match status" value="1"/>
</dbReference>
<evidence type="ECO:0000256" key="5">
    <source>
        <dbReference type="ARBA" id="ARBA00022982"/>
    </source>
</evidence>
<keyword evidence="2" id="KW-0813">Transport</keyword>
<organism evidence="11 12">
    <name type="scientific">Chenopodium quinoa</name>
    <name type="common">Quinoa</name>
    <dbReference type="NCBI Taxonomy" id="63459"/>
    <lineage>
        <taxon>Eukaryota</taxon>
        <taxon>Viridiplantae</taxon>
        <taxon>Streptophyta</taxon>
        <taxon>Embryophyta</taxon>
        <taxon>Tracheophyta</taxon>
        <taxon>Spermatophyta</taxon>
        <taxon>Magnoliopsida</taxon>
        <taxon>eudicotyledons</taxon>
        <taxon>Gunneridae</taxon>
        <taxon>Pentapetalae</taxon>
        <taxon>Caryophyllales</taxon>
        <taxon>Chenopodiaceae</taxon>
        <taxon>Chenopodioideae</taxon>
        <taxon>Atripliceae</taxon>
        <taxon>Chenopodium</taxon>
    </lineage>
</organism>
<feature type="transmembrane region" description="Helical" evidence="8">
    <location>
        <begin position="314"/>
        <end position="332"/>
    </location>
</feature>
<keyword evidence="3 8" id="KW-0812">Transmembrane</keyword>
<dbReference type="PANTHER" id="PTHR23130:SF115">
    <property type="entry name" value="OS01G0680900 PROTEIN"/>
    <property type="match status" value="1"/>
</dbReference>
<keyword evidence="6 8" id="KW-1133">Transmembrane helix</keyword>
<dbReference type="Pfam" id="PF03188">
    <property type="entry name" value="Cytochrom_B561"/>
    <property type="match status" value="1"/>
</dbReference>
<evidence type="ECO:0000256" key="7">
    <source>
        <dbReference type="ARBA" id="ARBA00023136"/>
    </source>
</evidence>
<reference evidence="11" key="2">
    <citation type="submission" date="2021-03" db="UniProtKB">
        <authorList>
            <consortium name="EnsemblPlants"/>
        </authorList>
    </citation>
    <scope>IDENTIFICATION</scope>
</reference>
<dbReference type="Proteomes" id="UP000596660">
    <property type="component" value="Unplaced"/>
</dbReference>
<dbReference type="CDD" id="cd09631">
    <property type="entry name" value="DOMON_DOH"/>
    <property type="match status" value="1"/>
</dbReference>
<dbReference type="PROSITE" id="PS50939">
    <property type="entry name" value="CYTOCHROME_B561"/>
    <property type="match status" value="1"/>
</dbReference>
<evidence type="ECO:0000256" key="6">
    <source>
        <dbReference type="ARBA" id="ARBA00022989"/>
    </source>
</evidence>
<dbReference type="GO" id="GO:0016020">
    <property type="term" value="C:membrane"/>
    <property type="evidence" value="ECO:0007669"/>
    <property type="project" value="UniProtKB-SubCell"/>
</dbReference>
<dbReference type="Gene3D" id="1.20.120.1770">
    <property type="match status" value="1"/>
</dbReference>
<dbReference type="CDD" id="cd08760">
    <property type="entry name" value="Cyt_b561_FRRS1_like"/>
    <property type="match status" value="1"/>
</dbReference>
<dbReference type="RefSeq" id="XP_021748286.1">
    <property type="nucleotide sequence ID" value="XM_021892594.1"/>
</dbReference>
<feature type="domain" description="DOMON" evidence="9">
    <location>
        <begin position="91"/>
        <end position="206"/>
    </location>
</feature>
<dbReference type="InterPro" id="IPR005018">
    <property type="entry name" value="DOMON_domain"/>
</dbReference>
<feature type="domain" description="Cytochrome b561" evidence="10">
    <location>
        <begin position="207"/>
        <end position="403"/>
    </location>
</feature>
<feature type="transmembrane region" description="Helical" evidence="8">
    <location>
        <begin position="249"/>
        <end position="269"/>
    </location>
</feature>
<evidence type="ECO:0000313" key="11">
    <source>
        <dbReference type="EnsemblPlants" id="AUR62004490-RA:cds"/>
    </source>
</evidence>
<dbReference type="Pfam" id="PF03351">
    <property type="entry name" value="DOMON"/>
    <property type="match status" value="1"/>
</dbReference>
<evidence type="ECO:0000256" key="4">
    <source>
        <dbReference type="ARBA" id="ARBA00022729"/>
    </source>
</evidence>
<dbReference type="InterPro" id="IPR045266">
    <property type="entry name" value="DOH_DOMON"/>
</dbReference>
<feature type="transmembrane region" description="Helical" evidence="8">
    <location>
        <begin position="344"/>
        <end position="366"/>
    </location>
</feature>
<dbReference type="OrthoDB" id="19261at2759"/>
<evidence type="ECO:0000256" key="3">
    <source>
        <dbReference type="ARBA" id="ARBA00022692"/>
    </source>
</evidence>
<dbReference type="PROSITE" id="PS50836">
    <property type="entry name" value="DOMON"/>
    <property type="match status" value="1"/>
</dbReference>
<comment type="subcellular location">
    <subcellularLocation>
        <location evidence="1">Membrane</location>
    </subcellularLocation>
</comment>
<feature type="transmembrane region" description="Helical" evidence="8">
    <location>
        <begin position="378"/>
        <end position="397"/>
    </location>
</feature>
<keyword evidence="5" id="KW-0249">Electron transport</keyword>
<feature type="transmembrane region" description="Helical" evidence="8">
    <location>
        <begin position="276"/>
        <end position="302"/>
    </location>
</feature>
<evidence type="ECO:0000259" key="10">
    <source>
        <dbReference type="PROSITE" id="PS50939"/>
    </source>
</evidence>
<sequence length="416" mass="45716">MNLSASYFPLKMTNLRSQSFLIMSYLLLILCLIIFEQKSVCLVNAAPEAGVKQANMGIPDARSQFCSIDLANFLPPPYGNLSYSNCHPVWETYVLRYYQSKDHTVTIVLSALYTTGWVGIGFSKDGLMVGGSAMVGWISKSGHAKIKQYYLKGRKAHEVLPGQGDLNLTSIPPVVVLDGANLYMGFQLQFNAPLQQQPTLLAYGSRIPLNHKLTVHDDKTTIHIDYSTGVAAATSGAGGLDKMKRSHGILGIIGWGLILPCGAMIARFLKHKEPLWFYLHTIIQIVGFLIVLAGVVVGQALNNQIHADVAAHRGIGYFALTLSIIQVLAFFIRPDKESKIRRLWAAYHQWFGVITLFFGALNIVLGFQVGAAGSEWKIGYGFLLGIILVTAIVLQVLSKLRSSEKPEQPISAYQMS</sequence>
<accession>A0A803KZN0</accession>
<protein>
    <recommendedName>
        <fullName evidence="13">Cytochrome b561 and DOMON domain-containing protein</fullName>
    </recommendedName>
</protein>
<evidence type="ECO:0000259" key="9">
    <source>
        <dbReference type="PROSITE" id="PS50836"/>
    </source>
</evidence>
<name>A0A803KZN0_CHEQI</name>
<keyword evidence="12" id="KW-1185">Reference proteome</keyword>
<dbReference type="InterPro" id="IPR006593">
    <property type="entry name" value="Cyt_b561/ferric_Rdtase_TM"/>
</dbReference>
<dbReference type="PANTHER" id="PTHR23130">
    <property type="entry name" value="CYTOCHROME B561 AND DOMON DOMAIN-CONTAINING PROTEIN"/>
    <property type="match status" value="1"/>
</dbReference>
<gene>
    <name evidence="11" type="primary">LOC110714121</name>
</gene>
<dbReference type="OMA" id="TIYTSGW"/>
<dbReference type="SMART" id="SM00665">
    <property type="entry name" value="B561"/>
    <property type="match status" value="1"/>
</dbReference>